<dbReference type="eggNOG" id="COG0617">
    <property type="taxonomic scope" value="Bacteria"/>
</dbReference>
<keyword evidence="2 8" id="KW-0808">Transferase</keyword>
<evidence type="ECO:0000256" key="7">
    <source>
        <dbReference type="ARBA" id="ARBA00022842"/>
    </source>
</evidence>
<keyword evidence="13" id="KW-1185">Reference proteome</keyword>
<dbReference type="InterPro" id="IPR006675">
    <property type="entry name" value="HDIG_dom"/>
</dbReference>
<keyword evidence="6" id="KW-0547">Nucleotide-binding</keyword>
<keyword evidence="3" id="KW-0819">tRNA processing</keyword>
<dbReference type="InterPro" id="IPR006674">
    <property type="entry name" value="HD_domain"/>
</dbReference>
<dbReference type="HOGENOM" id="CLU_015961_3_1_9"/>
<dbReference type="GO" id="GO:0016779">
    <property type="term" value="F:nucleotidyltransferase activity"/>
    <property type="evidence" value="ECO:0007669"/>
    <property type="project" value="UniProtKB-KW"/>
</dbReference>
<dbReference type="InterPro" id="IPR050264">
    <property type="entry name" value="Bact_CCA-adding_enz_type3_sf"/>
</dbReference>
<evidence type="ECO:0000256" key="3">
    <source>
        <dbReference type="ARBA" id="ARBA00022694"/>
    </source>
</evidence>
<dbReference type="InterPro" id="IPR002646">
    <property type="entry name" value="PolA_pol_head_dom"/>
</dbReference>
<dbReference type="CDD" id="cd00077">
    <property type="entry name" value="HDc"/>
    <property type="match status" value="1"/>
</dbReference>
<evidence type="ECO:0000256" key="1">
    <source>
        <dbReference type="ARBA" id="ARBA00001946"/>
    </source>
</evidence>
<dbReference type="Pfam" id="PF01743">
    <property type="entry name" value="PolyA_pol"/>
    <property type="match status" value="1"/>
</dbReference>
<dbReference type="Pfam" id="PF12627">
    <property type="entry name" value="PolyA_pol_RNAbd"/>
    <property type="match status" value="1"/>
</dbReference>
<dbReference type="GO" id="GO:0008033">
    <property type="term" value="P:tRNA processing"/>
    <property type="evidence" value="ECO:0007669"/>
    <property type="project" value="UniProtKB-KW"/>
</dbReference>
<comment type="cofactor">
    <cofactor evidence="1">
        <name>Mg(2+)</name>
        <dbReference type="ChEBI" id="CHEBI:18420"/>
    </cofactor>
</comment>
<comment type="caution">
    <text evidence="12">The sequence shown here is derived from an EMBL/GenBank/DDBJ whole genome shotgun (WGS) entry which is preliminary data.</text>
</comment>
<feature type="domain" description="tRNA nucleotidyltransferase/poly(A) polymerase RNA and SrmB- binding" evidence="11">
    <location>
        <begin position="203"/>
        <end position="249"/>
    </location>
</feature>
<dbReference type="InterPro" id="IPR003607">
    <property type="entry name" value="HD/PDEase_dom"/>
</dbReference>
<evidence type="ECO:0000256" key="8">
    <source>
        <dbReference type="RuleBase" id="RU003953"/>
    </source>
</evidence>
<evidence type="ECO:0000259" key="11">
    <source>
        <dbReference type="Pfam" id="PF12627"/>
    </source>
</evidence>
<keyword evidence="5" id="KW-0479">Metal-binding</keyword>
<gene>
    <name evidence="12" type="ORF">GCWU000321_00586</name>
</gene>
<accession>C9LM50</accession>
<sequence length="500" mass="56847">MNFMDDIKEQLLKKEFEYDAVDADRGKMDRNASAIINALENSGYEAYAVGGCVRDLLLAKAPHDWDITTSAKPEEIISVMGRNGWKTVDGAGRRFGTVIVVINHIAYEVTTFRNEFYGQDSHRPENITFSSTLKEDLSRRDFTVNALALGRDGVVYDYFDGTKDLENKKLRTVGKAEERFREDALRLFRACRFIGQLDFMADKSLVRGMASAFDRVSGLSLERVREEVEKLLVSPFAARGLDLLVRTGLNECSCRIRENGRTEAVRILPELSHLVDLPQQKKFHKFDGWYHTLAVVNAAPPTLLLRWAALLHDVGKGMPGVRRIKDGKYTDYGHDLKGAEMAAEIFRRWRFPAAFAKRVVWLVENHMRYHYFANVPEANVEKWLRQLARGKQFSSSADMKEGIGELTALCNADIIGCGKDENATEGHSSFGKYMEELCQMMPVSTKDLRYDRRVIDALRPAVADGMANLLFRVQNGTLKNEKEALLDAAVRYRRRHNEDE</sequence>
<dbReference type="STRING" id="592028.GCWU000321_00586"/>
<dbReference type="Gene3D" id="3.30.460.10">
    <property type="entry name" value="Beta Polymerase, domain 2"/>
    <property type="match status" value="1"/>
</dbReference>
<evidence type="ECO:0000256" key="2">
    <source>
        <dbReference type="ARBA" id="ARBA00022679"/>
    </source>
</evidence>
<dbReference type="SUPFAM" id="SSF81891">
    <property type="entry name" value="Poly A polymerase C-terminal region-like"/>
    <property type="match status" value="1"/>
</dbReference>
<keyword evidence="4" id="KW-0548">Nucleotidyltransferase</keyword>
<protein>
    <submittedName>
        <fullName evidence="12">tRNA nucleotidyltransferase/poly(A) polymerase family protein</fullName>
    </submittedName>
</protein>
<evidence type="ECO:0000256" key="4">
    <source>
        <dbReference type="ARBA" id="ARBA00022695"/>
    </source>
</evidence>
<dbReference type="SUPFAM" id="SSF81301">
    <property type="entry name" value="Nucleotidyltransferase"/>
    <property type="match status" value="1"/>
</dbReference>
<feature type="domain" description="HD" evidence="10">
    <location>
        <begin position="303"/>
        <end position="370"/>
    </location>
</feature>
<organism evidence="12 13">
    <name type="scientific">Dialister invisus DSM 15470</name>
    <dbReference type="NCBI Taxonomy" id="592028"/>
    <lineage>
        <taxon>Bacteria</taxon>
        <taxon>Bacillati</taxon>
        <taxon>Bacillota</taxon>
        <taxon>Negativicutes</taxon>
        <taxon>Veillonellales</taxon>
        <taxon>Veillonellaceae</taxon>
        <taxon>Dialister</taxon>
    </lineage>
</organism>
<evidence type="ECO:0000256" key="6">
    <source>
        <dbReference type="ARBA" id="ARBA00022741"/>
    </source>
</evidence>
<dbReference type="GO" id="GO:0000166">
    <property type="term" value="F:nucleotide binding"/>
    <property type="evidence" value="ECO:0007669"/>
    <property type="project" value="UniProtKB-KW"/>
</dbReference>
<dbReference type="InterPro" id="IPR043519">
    <property type="entry name" value="NT_sf"/>
</dbReference>
<keyword evidence="8" id="KW-0694">RNA-binding</keyword>
<feature type="domain" description="Poly A polymerase head" evidence="9">
    <location>
        <begin position="46"/>
        <end position="171"/>
    </location>
</feature>
<dbReference type="CDD" id="cd05398">
    <property type="entry name" value="NT_ClassII-CCAase"/>
    <property type="match status" value="1"/>
</dbReference>
<evidence type="ECO:0000313" key="13">
    <source>
        <dbReference type="Proteomes" id="UP000004736"/>
    </source>
</evidence>
<proteinExistence type="inferred from homology"/>
<dbReference type="GO" id="GO:0046872">
    <property type="term" value="F:metal ion binding"/>
    <property type="evidence" value="ECO:0007669"/>
    <property type="project" value="UniProtKB-KW"/>
</dbReference>
<dbReference type="PANTHER" id="PTHR46173">
    <property type="entry name" value="CCA TRNA NUCLEOTIDYLTRANSFERASE 1, MITOCHONDRIAL"/>
    <property type="match status" value="1"/>
</dbReference>
<name>C9LM50_9FIRM</name>
<dbReference type="Pfam" id="PF01966">
    <property type="entry name" value="HD"/>
    <property type="match status" value="1"/>
</dbReference>
<dbReference type="GO" id="GO:0000049">
    <property type="term" value="F:tRNA binding"/>
    <property type="evidence" value="ECO:0007669"/>
    <property type="project" value="TreeGrafter"/>
</dbReference>
<dbReference type="AlphaFoldDB" id="C9LM50"/>
<dbReference type="Gene3D" id="1.10.3090.10">
    <property type="entry name" value="cca-adding enzyme, domain 2"/>
    <property type="match status" value="1"/>
</dbReference>
<reference evidence="12" key="1">
    <citation type="submission" date="2009-09" db="EMBL/GenBank/DDBJ databases">
        <authorList>
            <person name="Weinstock G."/>
            <person name="Sodergren E."/>
            <person name="Clifton S."/>
            <person name="Fulton L."/>
            <person name="Fulton B."/>
            <person name="Courtney L."/>
            <person name="Fronick C."/>
            <person name="Harrison M."/>
            <person name="Strong C."/>
            <person name="Farmer C."/>
            <person name="Delahaunty K."/>
            <person name="Markovic C."/>
            <person name="Hall O."/>
            <person name="Minx P."/>
            <person name="Tomlinson C."/>
            <person name="Mitreva M."/>
            <person name="Nelson J."/>
            <person name="Hou S."/>
            <person name="Wollam A."/>
            <person name="Pepin K.H."/>
            <person name="Johnson M."/>
            <person name="Bhonagiri V."/>
            <person name="Nash W.E."/>
            <person name="Warren W."/>
            <person name="Chinwalla A."/>
            <person name="Mardis E.R."/>
            <person name="Wilson R.K."/>
        </authorList>
    </citation>
    <scope>NUCLEOTIDE SEQUENCE [LARGE SCALE GENOMIC DNA]</scope>
    <source>
        <strain evidence="12">DSM 15470</strain>
    </source>
</reference>
<evidence type="ECO:0000256" key="5">
    <source>
        <dbReference type="ARBA" id="ARBA00022723"/>
    </source>
</evidence>
<dbReference type="EMBL" id="ACIM02000001">
    <property type="protein sequence ID" value="EEW96636.1"/>
    <property type="molecule type" value="Genomic_DNA"/>
</dbReference>
<dbReference type="Proteomes" id="UP000004736">
    <property type="component" value="Unassembled WGS sequence"/>
</dbReference>
<dbReference type="InterPro" id="IPR032828">
    <property type="entry name" value="PolyA_RNA-bd"/>
</dbReference>
<evidence type="ECO:0000313" key="12">
    <source>
        <dbReference type="EMBL" id="EEW96636.1"/>
    </source>
</evidence>
<evidence type="ECO:0000259" key="9">
    <source>
        <dbReference type="Pfam" id="PF01743"/>
    </source>
</evidence>
<comment type="similarity">
    <text evidence="8">Belongs to the tRNA nucleotidyltransferase/poly(A) polymerase family.</text>
</comment>
<dbReference type="NCBIfam" id="TIGR00277">
    <property type="entry name" value="HDIG"/>
    <property type="match status" value="1"/>
</dbReference>
<keyword evidence="7" id="KW-0460">Magnesium</keyword>
<dbReference type="PANTHER" id="PTHR46173:SF1">
    <property type="entry name" value="CCA TRNA NUCLEOTIDYLTRANSFERASE 1, MITOCHONDRIAL"/>
    <property type="match status" value="1"/>
</dbReference>
<evidence type="ECO:0000259" key="10">
    <source>
        <dbReference type="Pfam" id="PF01966"/>
    </source>
</evidence>